<keyword evidence="3" id="KW-1185">Reference proteome</keyword>
<organism evidence="2 3">
    <name type="scientific">Pleurodeles waltl</name>
    <name type="common">Iberian ribbed newt</name>
    <dbReference type="NCBI Taxonomy" id="8319"/>
    <lineage>
        <taxon>Eukaryota</taxon>
        <taxon>Metazoa</taxon>
        <taxon>Chordata</taxon>
        <taxon>Craniata</taxon>
        <taxon>Vertebrata</taxon>
        <taxon>Euteleostomi</taxon>
        <taxon>Amphibia</taxon>
        <taxon>Batrachia</taxon>
        <taxon>Caudata</taxon>
        <taxon>Salamandroidea</taxon>
        <taxon>Salamandridae</taxon>
        <taxon>Pleurodelinae</taxon>
        <taxon>Pleurodeles</taxon>
    </lineage>
</organism>
<evidence type="ECO:0000256" key="1">
    <source>
        <dbReference type="SAM" id="MobiDB-lite"/>
    </source>
</evidence>
<reference evidence="2" key="1">
    <citation type="journal article" date="2022" name="bioRxiv">
        <title>Sequencing and chromosome-scale assembly of the giantPleurodeles waltlgenome.</title>
        <authorList>
            <person name="Brown T."/>
            <person name="Elewa A."/>
            <person name="Iarovenko S."/>
            <person name="Subramanian E."/>
            <person name="Araus A.J."/>
            <person name="Petzold A."/>
            <person name="Susuki M."/>
            <person name="Suzuki K.-i.T."/>
            <person name="Hayashi T."/>
            <person name="Toyoda A."/>
            <person name="Oliveira C."/>
            <person name="Osipova E."/>
            <person name="Leigh N.D."/>
            <person name="Simon A."/>
            <person name="Yun M.H."/>
        </authorList>
    </citation>
    <scope>NUCLEOTIDE SEQUENCE</scope>
    <source>
        <strain evidence="2">20211129_DDA</strain>
        <tissue evidence="2">Liver</tissue>
    </source>
</reference>
<dbReference type="EMBL" id="JANPWB010000013">
    <property type="protein sequence ID" value="KAJ1103779.1"/>
    <property type="molecule type" value="Genomic_DNA"/>
</dbReference>
<accession>A0AAV7ML37</accession>
<comment type="caution">
    <text evidence="2">The sequence shown here is derived from an EMBL/GenBank/DDBJ whole genome shotgun (WGS) entry which is preliminary data.</text>
</comment>
<dbReference type="AlphaFoldDB" id="A0AAV7ML37"/>
<dbReference type="Proteomes" id="UP001066276">
    <property type="component" value="Chromosome 9"/>
</dbReference>
<protein>
    <submittedName>
        <fullName evidence="2">Uncharacterized protein</fullName>
    </submittedName>
</protein>
<feature type="region of interest" description="Disordered" evidence="1">
    <location>
        <begin position="38"/>
        <end position="121"/>
    </location>
</feature>
<proteinExistence type="predicted"/>
<evidence type="ECO:0000313" key="2">
    <source>
        <dbReference type="EMBL" id="KAJ1103779.1"/>
    </source>
</evidence>
<gene>
    <name evidence="2" type="ORF">NDU88_001200</name>
</gene>
<sequence length="121" mass="13607">MSRPRRKIEDPTSHNVVRRGVRWEPGARWLLVRARGLAELPHKEDTREQGLIPKRKRKRHTGSGTKPTPAQVEEERSCALLEITQLTSNPFATLRESPGSDSERRDHSDSGSSNLGPPLTP</sequence>
<evidence type="ECO:0000313" key="3">
    <source>
        <dbReference type="Proteomes" id="UP001066276"/>
    </source>
</evidence>
<name>A0AAV7ML37_PLEWA</name>